<evidence type="ECO:0000313" key="13">
    <source>
        <dbReference type="Proteomes" id="UP000035268"/>
    </source>
</evidence>
<evidence type="ECO:0000256" key="4">
    <source>
        <dbReference type="ARBA" id="ARBA00022475"/>
    </source>
</evidence>
<evidence type="ECO:0000256" key="5">
    <source>
        <dbReference type="ARBA" id="ARBA00022679"/>
    </source>
</evidence>
<dbReference type="InterPro" id="IPR017475">
    <property type="entry name" value="EPS_sugar_tfrase"/>
</dbReference>
<evidence type="ECO:0000256" key="6">
    <source>
        <dbReference type="ARBA" id="ARBA00022692"/>
    </source>
</evidence>
<feature type="transmembrane region" description="Helical" evidence="10">
    <location>
        <begin position="34"/>
        <end position="53"/>
    </location>
</feature>
<evidence type="ECO:0000256" key="3">
    <source>
        <dbReference type="ARBA" id="ARBA00006464"/>
    </source>
</evidence>
<dbReference type="InterPro" id="IPR003362">
    <property type="entry name" value="Bact_transf"/>
</dbReference>
<dbReference type="EC" id="2.-.-.-" evidence="12"/>
<dbReference type="STRING" id="1307763.L21SP4_02277"/>
<proteinExistence type="inferred from homology"/>
<dbReference type="NCBIfam" id="TIGR03025">
    <property type="entry name" value="EPS_sugtrans"/>
    <property type="match status" value="1"/>
</dbReference>
<dbReference type="PATRIC" id="fig|1609981.3.peg.2372"/>
<evidence type="ECO:0000256" key="8">
    <source>
        <dbReference type="ARBA" id="ARBA00023136"/>
    </source>
</evidence>
<feature type="coiled-coil region" evidence="9">
    <location>
        <begin position="327"/>
        <end position="354"/>
    </location>
</feature>
<evidence type="ECO:0000256" key="9">
    <source>
        <dbReference type="SAM" id="Coils"/>
    </source>
</evidence>
<keyword evidence="6 10" id="KW-0812">Transmembrane</keyword>
<evidence type="ECO:0000313" key="12">
    <source>
        <dbReference type="EMBL" id="AKJ65504.1"/>
    </source>
</evidence>
<keyword evidence="9" id="KW-0175">Coiled coil</keyword>
<evidence type="ECO:0000259" key="11">
    <source>
        <dbReference type="Pfam" id="PF02397"/>
    </source>
</evidence>
<dbReference type="Pfam" id="PF02397">
    <property type="entry name" value="Bac_transf"/>
    <property type="match status" value="1"/>
</dbReference>
<dbReference type="OrthoDB" id="9808602at2"/>
<dbReference type="EMBL" id="CP010904">
    <property type="protein sequence ID" value="AKJ65504.1"/>
    <property type="molecule type" value="Genomic_DNA"/>
</dbReference>
<feature type="domain" description="Bacterial sugar transferase" evidence="11">
    <location>
        <begin position="280"/>
        <end position="469"/>
    </location>
</feature>
<feature type="transmembrane region" description="Helical" evidence="10">
    <location>
        <begin position="282"/>
        <end position="306"/>
    </location>
</feature>
<dbReference type="PANTHER" id="PTHR30576:SF4">
    <property type="entry name" value="UNDECAPRENYL-PHOSPHATE GALACTOSE PHOSPHOTRANSFERASE"/>
    <property type="match status" value="1"/>
</dbReference>
<name>A0A0G3EMZ4_9BACT</name>
<comment type="similarity">
    <text evidence="3">Belongs to the bacterial sugar transferase family.</text>
</comment>
<keyword evidence="13" id="KW-1185">Reference proteome</keyword>
<dbReference type="AlphaFoldDB" id="A0A0G3EMZ4"/>
<protein>
    <submittedName>
        <fullName evidence="12">Putative sugar transferase EpsL</fullName>
        <ecNumber evidence="12">2.-.-.-</ecNumber>
    </submittedName>
</protein>
<keyword evidence="8 10" id="KW-0472">Membrane</keyword>
<gene>
    <name evidence="12" type="primary">epsL_2</name>
    <name evidence="12" type="ORF">L21SP4_02277</name>
</gene>
<keyword evidence="4" id="KW-1003">Cell membrane</keyword>
<evidence type="ECO:0000256" key="10">
    <source>
        <dbReference type="SAM" id="Phobius"/>
    </source>
</evidence>
<dbReference type="KEGG" id="vbl:L21SP4_02277"/>
<dbReference type="RefSeq" id="WP_082116722.1">
    <property type="nucleotide sequence ID" value="NZ_CP010904.1"/>
</dbReference>
<comment type="subcellular location">
    <subcellularLocation>
        <location evidence="2">Cell membrane</location>
    </subcellularLocation>
    <subcellularLocation>
        <location evidence="1">Membrane</location>
        <topology evidence="1">Multi-pass membrane protein</topology>
    </subcellularLocation>
</comment>
<accession>A0A0G3EMZ4</accession>
<dbReference type="Proteomes" id="UP000035268">
    <property type="component" value="Chromosome"/>
</dbReference>
<keyword evidence="7 10" id="KW-1133">Transmembrane helix</keyword>
<evidence type="ECO:0000256" key="7">
    <source>
        <dbReference type="ARBA" id="ARBA00022989"/>
    </source>
</evidence>
<evidence type="ECO:0000256" key="2">
    <source>
        <dbReference type="ARBA" id="ARBA00004236"/>
    </source>
</evidence>
<feature type="transmembrane region" description="Helical" evidence="10">
    <location>
        <begin position="59"/>
        <end position="79"/>
    </location>
</feature>
<dbReference type="PANTHER" id="PTHR30576">
    <property type="entry name" value="COLANIC BIOSYNTHESIS UDP-GLUCOSE LIPID CARRIER TRANSFERASE"/>
    <property type="match status" value="1"/>
</dbReference>
<sequence length="475" mass="53067">MNACRGEDRSQADGAPSGARLATNALSLMFSDGLVLLIGLLLGNLILFCMQGVPISVRYSLMIIPTWWAAAILIGLVPGWGLGPVEELRRIELLLLAVFALAGVAYFFSREHVLPSRVVYIASYLSSAALIPLLRCGMRKLLTIPGWWGTATAVYGNADTVPRIIDALQREPELGYRPTAIFSDDLAWGSRLKGIPVLGGTDESTATAGTAIASLAHFPERRLTAFVDETLSRYRRVILLPAIHENAFSWVVPRNFGGLIGLEVTSNLLRSSSRAIKLGFEYGFVLITLPLWLPLTVLTALLVLAVDRHKPFYLQLRRGRFNRPFRAIKLQTMVSDAEARLEQALQENPALREEWNEHFKLREDPRITPLGRYLRRWSLDELPQFLNVLAGQMALVGPRPLPEYHHASLSEEVLAPRYRVRPGITGLWQVSGRSEAALEEMEKLDTFYVRNWSVWLDLVVLARTVSAVMMKRGAY</sequence>
<evidence type="ECO:0000256" key="1">
    <source>
        <dbReference type="ARBA" id="ARBA00004141"/>
    </source>
</evidence>
<dbReference type="GO" id="GO:0005886">
    <property type="term" value="C:plasma membrane"/>
    <property type="evidence" value="ECO:0007669"/>
    <property type="project" value="UniProtKB-SubCell"/>
</dbReference>
<dbReference type="GO" id="GO:0016780">
    <property type="term" value="F:phosphotransferase activity, for other substituted phosphate groups"/>
    <property type="evidence" value="ECO:0007669"/>
    <property type="project" value="TreeGrafter"/>
</dbReference>
<keyword evidence="5 12" id="KW-0808">Transferase</keyword>
<feature type="transmembrane region" description="Helical" evidence="10">
    <location>
        <begin position="91"/>
        <end position="108"/>
    </location>
</feature>
<feature type="transmembrane region" description="Helical" evidence="10">
    <location>
        <begin position="114"/>
        <end position="134"/>
    </location>
</feature>
<reference evidence="13" key="1">
    <citation type="submission" date="2015-02" db="EMBL/GenBank/DDBJ databases">
        <title>Description and complete genome sequence of the first cultured representative of the subdivision 5 of the Verrucomicrobia phylum.</title>
        <authorList>
            <person name="Spring S."/>
            <person name="Bunk B."/>
            <person name="Sproer C."/>
            <person name="Klenk H.-P."/>
        </authorList>
    </citation>
    <scope>NUCLEOTIDE SEQUENCE [LARGE SCALE GENOMIC DNA]</scope>
    <source>
        <strain evidence="13">L21-Fru-AB</strain>
    </source>
</reference>
<reference evidence="12 13" key="2">
    <citation type="journal article" date="2016" name="ISME J.">
        <title>Characterization of the first cultured representative of Verrucomicrobia subdivision 5 indicates the proposal of a novel phylum.</title>
        <authorList>
            <person name="Spring S."/>
            <person name="Bunk B."/>
            <person name="Sproer C."/>
            <person name="Schumann P."/>
            <person name="Rohde M."/>
            <person name="Tindall B.J."/>
            <person name="Klenk H.P."/>
        </authorList>
    </citation>
    <scope>NUCLEOTIDE SEQUENCE [LARGE SCALE GENOMIC DNA]</scope>
    <source>
        <strain evidence="12 13">L21-Fru-AB</strain>
    </source>
</reference>
<organism evidence="12 13">
    <name type="scientific">Kiritimatiella glycovorans</name>
    <dbReference type="NCBI Taxonomy" id="1307763"/>
    <lineage>
        <taxon>Bacteria</taxon>
        <taxon>Pseudomonadati</taxon>
        <taxon>Kiritimatiellota</taxon>
        <taxon>Kiritimatiellia</taxon>
        <taxon>Kiritimatiellales</taxon>
        <taxon>Kiritimatiellaceae</taxon>
        <taxon>Kiritimatiella</taxon>
    </lineage>
</organism>